<dbReference type="Proteomes" id="UP001175226">
    <property type="component" value="Unassembled WGS sequence"/>
</dbReference>
<feature type="region of interest" description="Disordered" evidence="1">
    <location>
        <begin position="1"/>
        <end position="30"/>
    </location>
</feature>
<comment type="caution">
    <text evidence="2">The sequence shown here is derived from an EMBL/GenBank/DDBJ whole genome shotgun (WGS) entry which is preliminary data.</text>
</comment>
<dbReference type="AlphaFoldDB" id="A0AA39JCB7"/>
<evidence type="ECO:0000256" key="1">
    <source>
        <dbReference type="SAM" id="MobiDB-lite"/>
    </source>
</evidence>
<keyword evidence="3" id="KW-1185">Reference proteome</keyword>
<proteinExistence type="predicted"/>
<accession>A0AA39JCB7</accession>
<feature type="compositionally biased region" description="Low complexity" evidence="1">
    <location>
        <begin position="20"/>
        <end position="30"/>
    </location>
</feature>
<dbReference type="EMBL" id="JAUEPT010000035">
    <property type="protein sequence ID" value="KAK0440140.1"/>
    <property type="molecule type" value="Genomic_DNA"/>
</dbReference>
<feature type="non-terminal residue" evidence="2">
    <location>
        <position position="234"/>
    </location>
</feature>
<reference evidence="2" key="1">
    <citation type="submission" date="2023-06" db="EMBL/GenBank/DDBJ databases">
        <authorList>
            <consortium name="Lawrence Berkeley National Laboratory"/>
            <person name="Ahrendt S."/>
            <person name="Sahu N."/>
            <person name="Indic B."/>
            <person name="Wong-Bajracharya J."/>
            <person name="Merenyi Z."/>
            <person name="Ke H.-M."/>
            <person name="Monk M."/>
            <person name="Kocsube S."/>
            <person name="Drula E."/>
            <person name="Lipzen A."/>
            <person name="Balint B."/>
            <person name="Henrissat B."/>
            <person name="Andreopoulos B."/>
            <person name="Martin F.M."/>
            <person name="Harder C.B."/>
            <person name="Rigling D."/>
            <person name="Ford K.L."/>
            <person name="Foster G.D."/>
            <person name="Pangilinan J."/>
            <person name="Papanicolaou A."/>
            <person name="Barry K."/>
            <person name="LaButti K."/>
            <person name="Viragh M."/>
            <person name="Koriabine M."/>
            <person name="Yan M."/>
            <person name="Riley R."/>
            <person name="Champramary S."/>
            <person name="Plett K.L."/>
            <person name="Tsai I.J."/>
            <person name="Slot J."/>
            <person name="Sipos G."/>
            <person name="Plett J."/>
            <person name="Nagy L.G."/>
            <person name="Grigoriev I.V."/>
        </authorList>
    </citation>
    <scope>NUCLEOTIDE SEQUENCE</scope>
    <source>
        <strain evidence="2">FPL87.14</strain>
    </source>
</reference>
<gene>
    <name evidence="2" type="ORF">EV421DRAFT_1817770</name>
</gene>
<evidence type="ECO:0000313" key="2">
    <source>
        <dbReference type="EMBL" id="KAK0440140.1"/>
    </source>
</evidence>
<protein>
    <submittedName>
        <fullName evidence="2">Uncharacterized protein</fullName>
    </submittedName>
</protein>
<evidence type="ECO:0000313" key="3">
    <source>
        <dbReference type="Proteomes" id="UP001175226"/>
    </source>
</evidence>
<name>A0AA39JCB7_9AGAR</name>
<organism evidence="2 3">
    <name type="scientific">Armillaria borealis</name>
    <dbReference type="NCBI Taxonomy" id="47425"/>
    <lineage>
        <taxon>Eukaryota</taxon>
        <taxon>Fungi</taxon>
        <taxon>Dikarya</taxon>
        <taxon>Basidiomycota</taxon>
        <taxon>Agaricomycotina</taxon>
        <taxon>Agaricomycetes</taxon>
        <taxon>Agaricomycetidae</taxon>
        <taxon>Agaricales</taxon>
        <taxon>Marasmiineae</taxon>
        <taxon>Physalacriaceae</taxon>
        <taxon>Armillaria</taxon>
    </lineage>
</organism>
<sequence>MSSSEADLAKPEHTTGPTEMSSVLSISPSSMTPSSTLPEAPSLHLWKIYLHLAQNIRCLCFVALLGGLCALGIISQLCAPYSSAYCTSVARSLSFSPFRAGQTNHSSCIPRGDCLDSATAARTIQLHLMHAHHMVSLIEGTGLPPMSFFNSTPVHRNFAAHGLSFYLNDDPSRKPLIKDLPEFLHLQQLIHNRYHPYLITKFYAHLGKRPTRPIHRAVGTFFLGVSTCPTPIQF</sequence>